<sequence length="237" mass="26473">MASIHPVFSHIPIFASEEEAFDTAAENVVRFIHKQIATDKICHLVLSGGRSVSEVLQRIDPGRVDWEKVIISLTDERCLPIGNSERNDQMIHFSLFPRINSRLPKLLTIPAELGPTLGADQYCRDLFQMRSPDIVLLGVGSDGHVASIFPSNHDSESSEIAIPITESPKPPESRVSLTLRYLHAAPRRMAILTGKDKRTLFDRLCRGQLLPVIDFEPTDWYLDINATSGLVTEDYGD</sequence>
<dbReference type="GO" id="GO:0005975">
    <property type="term" value="P:carbohydrate metabolic process"/>
    <property type="evidence" value="ECO:0007669"/>
    <property type="project" value="InterPro"/>
</dbReference>
<dbReference type="InterPro" id="IPR037171">
    <property type="entry name" value="NagB/RpiA_transferase-like"/>
</dbReference>
<feature type="domain" description="Glucosamine/galactosamine-6-phosphate isomerase" evidence="2">
    <location>
        <begin position="16"/>
        <end position="206"/>
    </location>
</feature>
<reference evidence="3" key="1">
    <citation type="submission" date="2020-05" db="EMBL/GenBank/DDBJ databases">
        <authorList>
            <person name="Chiriac C."/>
            <person name="Salcher M."/>
            <person name="Ghai R."/>
            <person name="Kavagutti S V."/>
        </authorList>
    </citation>
    <scope>NUCLEOTIDE SEQUENCE</scope>
</reference>
<dbReference type="Pfam" id="PF01182">
    <property type="entry name" value="Glucosamine_iso"/>
    <property type="match status" value="1"/>
</dbReference>
<evidence type="ECO:0000259" key="2">
    <source>
        <dbReference type="Pfam" id="PF01182"/>
    </source>
</evidence>
<organism evidence="3">
    <name type="scientific">freshwater metagenome</name>
    <dbReference type="NCBI Taxonomy" id="449393"/>
    <lineage>
        <taxon>unclassified sequences</taxon>
        <taxon>metagenomes</taxon>
        <taxon>ecological metagenomes</taxon>
    </lineage>
</organism>
<dbReference type="CDD" id="cd01400">
    <property type="entry name" value="6PGL"/>
    <property type="match status" value="1"/>
</dbReference>
<gene>
    <name evidence="3" type="ORF">UFOPK2975_00325</name>
</gene>
<evidence type="ECO:0000313" key="3">
    <source>
        <dbReference type="EMBL" id="CAB4787730.1"/>
    </source>
</evidence>
<dbReference type="SUPFAM" id="SSF100950">
    <property type="entry name" value="NagB/RpiA/CoA transferase-like"/>
    <property type="match status" value="1"/>
</dbReference>
<proteinExistence type="inferred from homology"/>
<evidence type="ECO:0000256" key="1">
    <source>
        <dbReference type="ARBA" id="ARBA00010662"/>
    </source>
</evidence>
<dbReference type="PANTHER" id="PTHR11054:SF0">
    <property type="entry name" value="6-PHOSPHOGLUCONOLACTONASE"/>
    <property type="match status" value="1"/>
</dbReference>
<name>A0A6J6WSQ6_9ZZZZ</name>
<dbReference type="Gene3D" id="3.40.50.1360">
    <property type="match status" value="1"/>
</dbReference>
<dbReference type="AlphaFoldDB" id="A0A6J6WSQ6"/>
<dbReference type="PANTHER" id="PTHR11054">
    <property type="entry name" value="6-PHOSPHOGLUCONOLACTONASE"/>
    <property type="match status" value="1"/>
</dbReference>
<accession>A0A6J6WSQ6</accession>
<dbReference type="InterPro" id="IPR006148">
    <property type="entry name" value="Glc/Gal-6P_isomerase"/>
</dbReference>
<dbReference type="GO" id="GO:0006098">
    <property type="term" value="P:pentose-phosphate shunt"/>
    <property type="evidence" value="ECO:0007669"/>
    <property type="project" value="InterPro"/>
</dbReference>
<dbReference type="InterPro" id="IPR039104">
    <property type="entry name" value="6PGL"/>
</dbReference>
<dbReference type="EMBL" id="CAFAAG010000013">
    <property type="protein sequence ID" value="CAB4787730.1"/>
    <property type="molecule type" value="Genomic_DNA"/>
</dbReference>
<dbReference type="InterPro" id="IPR005900">
    <property type="entry name" value="6-phosphogluconolactonase_DevB"/>
</dbReference>
<dbReference type="GO" id="GO:0017057">
    <property type="term" value="F:6-phosphogluconolactonase activity"/>
    <property type="evidence" value="ECO:0007669"/>
    <property type="project" value="InterPro"/>
</dbReference>
<dbReference type="NCBIfam" id="TIGR01198">
    <property type="entry name" value="pgl"/>
    <property type="match status" value="1"/>
</dbReference>
<comment type="similarity">
    <text evidence="1">Belongs to the glucosamine/galactosamine-6-phosphate isomerase family. 6-phosphogluconolactonase subfamily.</text>
</comment>
<protein>
    <submittedName>
        <fullName evidence="3">Unannotated protein</fullName>
    </submittedName>
</protein>